<reference evidence="1" key="1">
    <citation type="submission" date="2020-07" db="EMBL/GenBank/DDBJ databases">
        <title>Description of Mycobacterium gordonae subsp. intergordonae subsp.nov. and Mycobacterium gordonae subsp. gordonae subsp. nov.</title>
        <authorList>
            <person name="Huang H."/>
        </authorList>
    </citation>
    <scope>NUCLEOTIDE SEQUENCE [LARGE SCALE GENOMIC DNA]</scope>
    <source>
        <strain evidence="1">24T</strain>
    </source>
</reference>
<keyword evidence="1" id="KW-0238">DNA-binding</keyword>
<evidence type="ECO:0000313" key="1">
    <source>
        <dbReference type="EMBL" id="QLL08845.1"/>
    </source>
</evidence>
<protein>
    <submittedName>
        <fullName evidence="1">Excisionase family DNA-binding protein</fullName>
    </submittedName>
</protein>
<proteinExistence type="predicted"/>
<dbReference type="Proteomes" id="UP000510682">
    <property type="component" value="Chromosome"/>
</dbReference>
<organism evidence="1 2">
    <name type="scientific">Mycobacterium vicinigordonae</name>
    <dbReference type="NCBI Taxonomy" id="1719132"/>
    <lineage>
        <taxon>Bacteria</taxon>
        <taxon>Bacillati</taxon>
        <taxon>Actinomycetota</taxon>
        <taxon>Actinomycetes</taxon>
        <taxon>Mycobacteriales</taxon>
        <taxon>Mycobacteriaceae</taxon>
        <taxon>Mycobacterium</taxon>
    </lineage>
</organism>
<dbReference type="GO" id="GO:0003677">
    <property type="term" value="F:DNA binding"/>
    <property type="evidence" value="ECO:0007669"/>
    <property type="project" value="UniProtKB-KW"/>
</dbReference>
<keyword evidence="2" id="KW-1185">Reference proteome</keyword>
<dbReference type="KEGG" id="mgor:H0P51_08050"/>
<reference evidence="1" key="2">
    <citation type="submission" date="2020-07" db="EMBL/GenBank/DDBJ databases">
        <authorList>
            <person name="Yu X."/>
        </authorList>
    </citation>
    <scope>NUCLEOTIDE SEQUENCE [LARGE SCALE GENOMIC DNA]</scope>
    <source>
        <strain evidence="1">24T</strain>
    </source>
</reference>
<accession>A0A7D6EB07</accession>
<name>A0A7D6EB07_9MYCO</name>
<sequence length="74" mass="8186">MTTGATTQTRFTVDELRNEPATISVERASQYLGLSRAFAYQMARDGRLSTLSVGPRRVRVITAALLRDLTAEAR</sequence>
<dbReference type="AlphaFoldDB" id="A0A7D6EB07"/>
<evidence type="ECO:0000313" key="2">
    <source>
        <dbReference type="Proteomes" id="UP000510682"/>
    </source>
</evidence>
<dbReference type="RefSeq" id="WP_180917430.1">
    <property type="nucleotide sequence ID" value="NZ_CP059165.1"/>
</dbReference>
<dbReference type="EMBL" id="CP059165">
    <property type="protein sequence ID" value="QLL08845.1"/>
    <property type="molecule type" value="Genomic_DNA"/>
</dbReference>
<dbReference type="NCBIfam" id="TIGR01764">
    <property type="entry name" value="excise"/>
    <property type="match status" value="1"/>
</dbReference>
<gene>
    <name evidence="1" type="ORF">H0P51_08050</name>
</gene>
<dbReference type="InterPro" id="IPR010093">
    <property type="entry name" value="SinI_DNA-bd"/>
</dbReference>